<keyword evidence="1" id="KW-0597">Phosphoprotein</keyword>
<name>A0A2U8W3F5_9HYPH</name>
<reference evidence="5" key="1">
    <citation type="submission" date="2018-05" db="EMBL/GenBank/DDBJ databases">
        <title>Complete Genome Sequence of Methylobacterium sp. 17SD2-17.</title>
        <authorList>
            <person name="Srinivasan S."/>
        </authorList>
    </citation>
    <scope>NUCLEOTIDE SEQUENCE [LARGE SCALE GENOMIC DNA]</scope>
    <source>
        <strain evidence="5">17SD2-17</strain>
    </source>
</reference>
<dbReference type="InterPro" id="IPR011006">
    <property type="entry name" value="CheY-like_superfamily"/>
</dbReference>
<dbReference type="GO" id="GO:0000160">
    <property type="term" value="P:phosphorelay signal transduction system"/>
    <property type="evidence" value="ECO:0007669"/>
    <property type="project" value="InterPro"/>
</dbReference>
<dbReference type="SUPFAM" id="SSF52172">
    <property type="entry name" value="CheY-like"/>
    <property type="match status" value="1"/>
</dbReference>
<dbReference type="InterPro" id="IPR001789">
    <property type="entry name" value="Sig_transdc_resp-reg_receiver"/>
</dbReference>
<dbReference type="PANTHER" id="PTHR44520">
    <property type="entry name" value="RESPONSE REGULATOR RCP1-RELATED"/>
    <property type="match status" value="1"/>
</dbReference>
<dbReference type="EMBL" id="CP029550">
    <property type="protein sequence ID" value="AWN40614.1"/>
    <property type="molecule type" value="Genomic_DNA"/>
</dbReference>
<dbReference type="KEGG" id="mets:DK389_08815"/>
<dbReference type="CDD" id="cd17557">
    <property type="entry name" value="REC_Rcp-like"/>
    <property type="match status" value="1"/>
</dbReference>
<evidence type="ECO:0000256" key="1">
    <source>
        <dbReference type="PROSITE-ProRule" id="PRU00169"/>
    </source>
</evidence>
<feature type="modified residue" description="4-aspartylphosphate" evidence="1">
    <location>
        <position position="90"/>
    </location>
</feature>
<keyword evidence="5" id="KW-1185">Reference proteome</keyword>
<dbReference type="AlphaFoldDB" id="A0A2U8W3F5"/>
<gene>
    <name evidence="4" type="ORF">DK389_08815</name>
</gene>
<evidence type="ECO:0000313" key="4">
    <source>
        <dbReference type="EMBL" id="AWN40614.1"/>
    </source>
</evidence>
<dbReference type="PROSITE" id="PS50110">
    <property type="entry name" value="RESPONSE_REGULATORY"/>
    <property type="match status" value="1"/>
</dbReference>
<evidence type="ECO:0000256" key="2">
    <source>
        <dbReference type="SAM" id="MobiDB-lite"/>
    </source>
</evidence>
<dbReference type="InterPro" id="IPR052893">
    <property type="entry name" value="TCS_response_regulator"/>
</dbReference>
<protein>
    <recommendedName>
        <fullName evidence="3">Response regulatory domain-containing protein</fullName>
    </recommendedName>
</protein>
<evidence type="ECO:0000313" key="5">
    <source>
        <dbReference type="Proteomes" id="UP000245926"/>
    </source>
</evidence>
<dbReference type="Proteomes" id="UP000245926">
    <property type="component" value="Chromosome"/>
</dbReference>
<dbReference type="PANTHER" id="PTHR44520:SF2">
    <property type="entry name" value="RESPONSE REGULATOR RCP1"/>
    <property type="match status" value="1"/>
</dbReference>
<organism evidence="4 5">
    <name type="scientific">Methylobacterium durans</name>
    <dbReference type="NCBI Taxonomy" id="2202825"/>
    <lineage>
        <taxon>Bacteria</taxon>
        <taxon>Pseudomonadati</taxon>
        <taxon>Pseudomonadota</taxon>
        <taxon>Alphaproteobacteria</taxon>
        <taxon>Hyphomicrobiales</taxon>
        <taxon>Methylobacteriaceae</taxon>
        <taxon>Methylobacterium</taxon>
    </lineage>
</organism>
<dbReference type="SMART" id="SM00448">
    <property type="entry name" value="REC"/>
    <property type="match status" value="1"/>
</dbReference>
<accession>A0A2U8W3F5</accession>
<dbReference type="OrthoDB" id="9793549at2"/>
<sequence length="169" mass="18769">MHDQDLPDPDLPAQDLPDPESRERGVNPVHIVMIEDDEGHARLIERNIRRAGVNNEITAFRDGTAALAYLLGPDGSGRVQAGRSLLILLDLNLPDMTGIDILAKVKGNEHLRRSPVVVLTTTDDQREIQRCYDLGCNVYVTKPVNYEGFANAIRQLGLFFSVMQVPETP</sequence>
<feature type="region of interest" description="Disordered" evidence="2">
    <location>
        <begin position="1"/>
        <end position="25"/>
    </location>
</feature>
<dbReference type="Pfam" id="PF00072">
    <property type="entry name" value="Response_reg"/>
    <property type="match status" value="1"/>
</dbReference>
<evidence type="ECO:0000259" key="3">
    <source>
        <dbReference type="PROSITE" id="PS50110"/>
    </source>
</evidence>
<dbReference type="Gene3D" id="3.40.50.2300">
    <property type="match status" value="1"/>
</dbReference>
<feature type="domain" description="Response regulatory" evidence="3">
    <location>
        <begin position="30"/>
        <end position="157"/>
    </location>
</feature>
<proteinExistence type="predicted"/>